<evidence type="ECO:0000259" key="11">
    <source>
        <dbReference type="Pfam" id="PF07992"/>
    </source>
</evidence>
<dbReference type="SUPFAM" id="SSF51971">
    <property type="entry name" value="Nucleotide-binding domain"/>
    <property type="match status" value="1"/>
</dbReference>
<dbReference type="GO" id="GO:0010181">
    <property type="term" value="F:FMN binding"/>
    <property type="evidence" value="ECO:0007669"/>
    <property type="project" value="InterPro"/>
</dbReference>
<dbReference type="PANTHER" id="PTHR42917">
    <property type="entry name" value="2,4-DIENOYL-COA REDUCTASE"/>
    <property type="match status" value="1"/>
</dbReference>
<comment type="cofactor">
    <cofactor evidence="1">
        <name>FMN</name>
        <dbReference type="ChEBI" id="CHEBI:58210"/>
    </cofactor>
</comment>
<evidence type="ECO:0000256" key="7">
    <source>
        <dbReference type="ARBA" id="ARBA00023002"/>
    </source>
</evidence>
<evidence type="ECO:0000256" key="5">
    <source>
        <dbReference type="ARBA" id="ARBA00022643"/>
    </source>
</evidence>
<dbReference type="Gene3D" id="3.40.50.720">
    <property type="entry name" value="NAD(P)-binding Rossmann-like Domain"/>
    <property type="match status" value="1"/>
</dbReference>
<evidence type="ECO:0000256" key="9">
    <source>
        <dbReference type="ARBA" id="ARBA00023014"/>
    </source>
</evidence>
<keyword evidence="6" id="KW-0479">Metal-binding</keyword>
<proteinExistence type="inferred from homology"/>
<evidence type="ECO:0000256" key="3">
    <source>
        <dbReference type="ARBA" id="ARBA00011048"/>
    </source>
</evidence>
<evidence type="ECO:0000259" key="10">
    <source>
        <dbReference type="Pfam" id="PF00724"/>
    </source>
</evidence>
<evidence type="ECO:0000256" key="8">
    <source>
        <dbReference type="ARBA" id="ARBA00023004"/>
    </source>
</evidence>
<dbReference type="SUPFAM" id="SSF51395">
    <property type="entry name" value="FMN-linked oxidoreductases"/>
    <property type="match status" value="1"/>
</dbReference>
<evidence type="ECO:0000256" key="2">
    <source>
        <dbReference type="ARBA" id="ARBA00001966"/>
    </source>
</evidence>
<dbReference type="Pfam" id="PF00724">
    <property type="entry name" value="Oxidored_FMN"/>
    <property type="match status" value="1"/>
</dbReference>
<gene>
    <name evidence="12" type="ORF">S01H1_74873</name>
</gene>
<keyword evidence="7" id="KW-0560">Oxidoreductase</keyword>
<comment type="similarity">
    <text evidence="3">In the N-terminal section; belongs to the NADH:flavin oxidoreductase/NADH oxidase family.</text>
</comment>
<dbReference type="InterPro" id="IPR051793">
    <property type="entry name" value="NADH:flavin_oxidoreductase"/>
</dbReference>
<dbReference type="GO" id="GO:0046872">
    <property type="term" value="F:metal ion binding"/>
    <property type="evidence" value="ECO:0007669"/>
    <property type="project" value="UniProtKB-KW"/>
</dbReference>
<dbReference type="Pfam" id="PF07992">
    <property type="entry name" value="Pyr_redox_2"/>
    <property type="match status" value="1"/>
</dbReference>
<evidence type="ECO:0000256" key="1">
    <source>
        <dbReference type="ARBA" id="ARBA00001917"/>
    </source>
</evidence>
<comment type="cofactor">
    <cofactor evidence="2">
        <name>[4Fe-4S] cluster</name>
        <dbReference type="ChEBI" id="CHEBI:49883"/>
    </cofactor>
</comment>
<dbReference type="Gene3D" id="3.50.50.60">
    <property type="entry name" value="FAD/NAD(P)-binding domain"/>
    <property type="match status" value="1"/>
</dbReference>
<keyword evidence="8" id="KW-0408">Iron</keyword>
<feature type="domain" description="FAD/NAD(P)-binding" evidence="11">
    <location>
        <begin position="97"/>
        <end position="238"/>
    </location>
</feature>
<evidence type="ECO:0000256" key="6">
    <source>
        <dbReference type="ARBA" id="ARBA00022723"/>
    </source>
</evidence>
<dbReference type="PRINTS" id="PR00368">
    <property type="entry name" value="FADPNR"/>
</dbReference>
<accession>X0ZAF0</accession>
<dbReference type="EMBL" id="BARS01050118">
    <property type="protein sequence ID" value="GAG45381.1"/>
    <property type="molecule type" value="Genomic_DNA"/>
</dbReference>
<evidence type="ECO:0000313" key="12">
    <source>
        <dbReference type="EMBL" id="GAG45381.1"/>
    </source>
</evidence>
<feature type="domain" description="NADH:flavin oxidoreductase/NADH oxidase N-terminal" evidence="10">
    <location>
        <begin position="2"/>
        <end position="51"/>
    </location>
</feature>
<keyword evidence="5" id="KW-0288">FMN</keyword>
<comment type="caution">
    <text evidence="12">The sequence shown here is derived from an EMBL/GenBank/DDBJ whole genome shotgun (WGS) entry which is preliminary data.</text>
</comment>
<dbReference type="Gene3D" id="3.20.20.70">
    <property type="entry name" value="Aldolase class I"/>
    <property type="match status" value="1"/>
</dbReference>
<feature type="non-terminal residue" evidence="12">
    <location>
        <position position="239"/>
    </location>
</feature>
<name>X0ZAF0_9ZZZZ</name>
<dbReference type="PRINTS" id="PR00469">
    <property type="entry name" value="PNDRDTASEII"/>
</dbReference>
<keyword evidence="9" id="KW-0411">Iron-sulfur</keyword>
<reference evidence="12" key="1">
    <citation type="journal article" date="2014" name="Front. Microbiol.">
        <title>High frequency of phylogenetically diverse reductive dehalogenase-homologous genes in deep subseafloor sedimentary metagenomes.</title>
        <authorList>
            <person name="Kawai M."/>
            <person name="Futagami T."/>
            <person name="Toyoda A."/>
            <person name="Takaki Y."/>
            <person name="Nishi S."/>
            <person name="Hori S."/>
            <person name="Arai W."/>
            <person name="Tsubouchi T."/>
            <person name="Morono Y."/>
            <person name="Uchiyama I."/>
            <person name="Ito T."/>
            <person name="Fujiyama A."/>
            <person name="Inagaki F."/>
            <person name="Takami H."/>
        </authorList>
    </citation>
    <scope>NUCLEOTIDE SEQUENCE</scope>
    <source>
        <strain evidence="12">Expedition CK06-06</strain>
    </source>
</reference>
<protein>
    <recommendedName>
        <fullName evidence="13">FAD/NAD(P)-binding domain-containing protein</fullName>
    </recommendedName>
</protein>
<dbReference type="InterPro" id="IPR013785">
    <property type="entry name" value="Aldolase_TIM"/>
</dbReference>
<dbReference type="GO" id="GO:0051536">
    <property type="term" value="F:iron-sulfur cluster binding"/>
    <property type="evidence" value="ECO:0007669"/>
    <property type="project" value="UniProtKB-KW"/>
</dbReference>
<dbReference type="PANTHER" id="PTHR42917:SF2">
    <property type="entry name" value="2,4-DIENOYL-COA REDUCTASE [(2E)-ENOYL-COA-PRODUCING]"/>
    <property type="match status" value="1"/>
</dbReference>
<dbReference type="InterPro" id="IPR036188">
    <property type="entry name" value="FAD/NAD-bd_sf"/>
</dbReference>
<keyword evidence="4" id="KW-0285">Flavoprotein</keyword>
<dbReference type="InterPro" id="IPR001155">
    <property type="entry name" value="OxRdtase_FMN_N"/>
</dbReference>
<organism evidence="12">
    <name type="scientific">marine sediment metagenome</name>
    <dbReference type="NCBI Taxonomy" id="412755"/>
    <lineage>
        <taxon>unclassified sequences</taxon>
        <taxon>metagenomes</taxon>
        <taxon>ecological metagenomes</taxon>
    </lineage>
</organism>
<sequence>VSIPVMAVGKIGDPLYAEHILRQGKADLVGMGRGLIADPDLPNKAAEGRLDDIRYCICCNTCIDSMNTIPGYVRCAINAEAGRETEMTMTPANKPKKVLVAGGGPGGLEAARVAALRGHKVTLYEQSDRLGGQFRIASLPPMKQELTMAIKYLSDQVKKAGVKVEMGKKATPELVEELKPDVVIVATGGLPLIPRNIPGANRKRVVTAHDVLTEKVRTGHKVAILGGGMVGCETAEFLS</sequence>
<evidence type="ECO:0000256" key="4">
    <source>
        <dbReference type="ARBA" id="ARBA00022630"/>
    </source>
</evidence>
<dbReference type="InterPro" id="IPR023753">
    <property type="entry name" value="FAD/NAD-binding_dom"/>
</dbReference>
<evidence type="ECO:0008006" key="13">
    <source>
        <dbReference type="Google" id="ProtNLM"/>
    </source>
</evidence>
<dbReference type="AlphaFoldDB" id="X0ZAF0"/>
<feature type="non-terminal residue" evidence="12">
    <location>
        <position position="1"/>
    </location>
</feature>
<dbReference type="GO" id="GO:0016491">
    <property type="term" value="F:oxidoreductase activity"/>
    <property type="evidence" value="ECO:0007669"/>
    <property type="project" value="UniProtKB-KW"/>
</dbReference>